<feature type="transmembrane region" description="Helical" evidence="9">
    <location>
        <begin position="187"/>
        <end position="206"/>
    </location>
</feature>
<accession>A0A164QEZ2</accession>
<comment type="caution">
    <text evidence="11">The sequence shown here is derived from an EMBL/GenBank/DDBJ whole genome shotgun (WGS) entry which is preliminary data.</text>
</comment>
<name>A0A164QEZ2_9CRUS</name>
<reference evidence="11 12" key="1">
    <citation type="submission" date="2016-03" db="EMBL/GenBank/DDBJ databases">
        <title>EvidentialGene: Evidence-directed Construction of Genes on Genomes.</title>
        <authorList>
            <person name="Gilbert D.G."/>
            <person name="Choi J.-H."/>
            <person name="Mockaitis K."/>
            <person name="Colbourne J."/>
            <person name="Pfrender M."/>
        </authorList>
    </citation>
    <scope>NUCLEOTIDE SEQUENCE [LARGE SCALE GENOMIC DNA]</scope>
    <source>
        <strain evidence="11 12">Xinb3</strain>
        <tissue evidence="11">Complete organism</tissue>
    </source>
</reference>
<keyword evidence="5 9" id="KW-1133">Transmembrane helix</keyword>
<dbReference type="EMBL" id="LRGB01002443">
    <property type="protein sequence ID" value="KZS07692.1"/>
    <property type="molecule type" value="Genomic_DNA"/>
</dbReference>
<dbReference type="AlphaFoldDB" id="A0A164QEZ2"/>
<evidence type="ECO:0000256" key="2">
    <source>
        <dbReference type="ARBA" id="ARBA00008685"/>
    </source>
</evidence>
<keyword evidence="8" id="KW-0325">Glycoprotein</keyword>
<dbReference type="PANTHER" id="PTHR42643">
    <property type="entry name" value="IONOTROPIC RECEPTOR 20A-RELATED"/>
    <property type="match status" value="1"/>
</dbReference>
<dbReference type="InterPro" id="IPR052192">
    <property type="entry name" value="Insect_Ionotropic_Sensory_Rcpt"/>
</dbReference>
<comment type="subcellular location">
    <subcellularLocation>
        <location evidence="1">Cell membrane</location>
        <topology evidence="1">Multi-pass membrane protein</topology>
    </subcellularLocation>
</comment>
<evidence type="ECO:0000256" key="4">
    <source>
        <dbReference type="ARBA" id="ARBA00022692"/>
    </source>
</evidence>
<evidence type="ECO:0000313" key="12">
    <source>
        <dbReference type="Proteomes" id="UP000076858"/>
    </source>
</evidence>
<evidence type="ECO:0000256" key="3">
    <source>
        <dbReference type="ARBA" id="ARBA00022475"/>
    </source>
</evidence>
<keyword evidence="6 9" id="KW-0472">Membrane</keyword>
<dbReference type="OrthoDB" id="6363899at2759"/>
<organism evidence="11 12">
    <name type="scientific">Daphnia magna</name>
    <dbReference type="NCBI Taxonomy" id="35525"/>
    <lineage>
        <taxon>Eukaryota</taxon>
        <taxon>Metazoa</taxon>
        <taxon>Ecdysozoa</taxon>
        <taxon>Arthropoda</taxon>
        <taxon>Crustacea</taxon>
        <taxon>Branchiopoda</taxon>
        <taxon>Diplostraca</taxon>
        <taxon>Cladocera</taxon>
        <taxon>Anomopoda</taxon>
        <taxon>Daphniidae</taxon>
        <taxon>Daphnia</taxon>
    </lineage>
</organism>
<evidence type="ECO:0000259" key="10">
    <source>
        <dbReference type="Pfam" id="PF00060"/>
    </source>
</evidence>
<feature type="transmembrane region" description="Helical" evidence="9">
    <location>
        <begin position="227"/>
        <end position="245"/>
    </location>
</feature>
<feature type="domain" description="Ionotropic glutamate receptor C-terminal" evidence="10">
    <location>
        <begin position="190"/>
        <end position="469"/>
    </location>
</feature>
<evidence type="ECO:0000256" key="6">
    <source>
        <dbReference type="ARBA" id="ARBA00023136"/>
    </source>
</evidence>
<evidence type="ECO:0000256" key="1">
    <source>
        <dbReference type="ARBA" id="ARBA00004651"/>
    </source>
</evidence>
<dbReference type="SUPFAM" id="SSF53850">
    <property type="entry name" value="Periplasmic binding protein-like II"/>
    <property type="match status" value="1"/>
</dbReference>
<evidence type="ECO:0000256" key="9">
    <source>
        <dbReference type="SAM" id="Phobius"/>
    </source>
</evidence>
<keyword evidence="12" id="KW-1185">Reference proteome</keyword>
<sequence length="482" mass="53990">MEFLVERVLDAARAHAFPRAFAMKLTRMQLVAFIRIVHLSSALLEPAMPSSPNDGSSHKKKPYLRIAQFEYTGAVLFQRRIAGRESSPFGIFPLILDWLSHRYKFDYTISMGENVSNIVEGGSLDQPRAIFYILSGARDVITAVVEPLGPPSRLVDFIHPFSYSKLSFMIPMPGETQTNVDAVIKPFHFWVWITLALAAGAVLVVLRCLNLLRITRRSSPAEEKKTFCSNIPMYLLATLLNQGGYLPCTLTSMRMIIGAWCLLTLVLVNSYNSTLISYVTATRRAKPLVNSVEELVQDSNVHPVVDRGQGPESLFLTAHSGLFKALGDKLRAYPHSRCNSTKQCIDAVKSYPPQHVYLNAQQAIQSVLQVEYRNSRKCKLVMGVDLQRDFALVWALAKGSPYLEKFKRGTLVLHELGLILSWERRFKPDTRPCLSQNGDYKIVKNTNIRPVRLTLSNLTGAFAVLAIGCLTSLLAFLTEKIV</sequence>
<evidence type="ECO:0000256" key="7">
    <source>
        <dbReference type="ARBA" id="ARBA00023170"/>
    </source>
</evidence>
<dbReference type="GO" id="GO:0050906">
    <property type="term" value="P:detection of stimulus involved in sensory perception"/>
    <property type="evidence" value="ECO:0007669"/>
    <property type="project" value="UniProtKB-ARBA"/>
</dbReference>
<dbReference type="GO" id="GO:0015276">
    <property type="term" value="F:ligand-gated monoatomic ion channel activity"/>
    <property type="evidence" value="ECO:0007669"/>
    <property type="project" value="InterPro"/>
</dbReference>
<dbReference type="Gene3D" id="1.10.287.70">
    <property type="match status" value="1"/>
</dbReference>
<comment type="similarity">
    <text evidence="2">Belongs to the glutamate-gated ion channel (TC 1.A.10.1) family.</text>
</comment>
<dbReference type="PANTHER" id="PTHR42643:SF24">
    <property type="entry name" value="IONOTROPIC RECEPTOR 60A"/>
    <property type="match status" value="1"/>
</dbReference>
<feature type="transmembrane region" description="Helical" evidence="9">
    <location>
        <begin position="257"/>
        <end position="279"/>
    </location>
</feature>
<keyword evidence="7" id="KW-0675">Receptor</keyword>
<evidence type="ECO:0000256" key="8">
    <source>
        <dbReference type="ARBA" id="ARBA00023180"/>
    </source>
</evidence>
<gene>
    <name evidence="11" type="ORF">APZ42_028537</name>
</gene>
<keyword evidence="3" id="KW-1003">Cell membrane</keyword>
<evidence type="ECO:0000256" key="5">
    <source>
        <dbReference type="ARBA" id="ARBA00022989"/>
    </source>
</evidence>
<evidence type="ECO:0000313" key="11">
    <source>
        <dbReference type="EMBL" id="KZS07692.1"/>
    </source>
</evidence>
<feature type="transmembrane region" description="Helical" evidence="9">
    <location>
        <begin position="458"/>
        <end position="477"/>
    </location>
</feature>
<dbReference type="GO" id="GO:0005886">
    <property type="term" value="C:plasma membrane"/>
    <property type="evidence" value="ECO:0007669"/>
    <property type="project" value="UniProtKB-SubCell"/>
</dbReference>
<keyword evidence="4 9" id="KW-0812">Transmembrane</keyword>
<dbReference type="Pfam" id="PF00060">
    <property type="entry name" value="Lig_chan"/>
    <property type="match status" value="1"/>
</dbReference>
<protein>
    <recommendedName>
        <fullName evidence="10">Ionotropic glutamate receptor C-terminal domain-containing protein</fullName>
    </recommendedName>
</protein>
<proteinExistence type="inferred from homology"/>
<dbReference type="Proteomes" id="UP000076858">
    <property type="component" value="Unassembled WGS sequence"/>
</dbReference>
<dbReference type="InterPro" id="IPR001320">
    <property type="entry name" value="Iontro_rcpt_C"/>
</dbReference>